<organism evidence="3 4">
    <name type="scientific">Streptomyces hesseae</name>
    <dbReference type="NCBI Taxonomy" id="3075519"/>
    <lineage>
        <taxon>Bacteria</taxon>
        <taxon>Bacillati</taxon>
        <taxon>Actinomycetota</taxon>
        <taxon>Actinomycetes</taxon>
        <taxon>Kitasatosporales</taxon>
        <taxon>Streptomycetaceae</taxon>
        <taxon>Streptomyces</taxon>
    </lineage>
</organism>
<evidence type="ECO:0000256" key="1">
    <source>
        <dbReference type="SAM" id="SignalP"/>
    </source>
</evidence>
<dbReference type="InterPro" id="IPR014044">
    <property type="entry name" value="CAP_dom"/>
</dbReference>
<dbReference type="CDD" id="cd05379">
    <property type="entry name" value="CAP_bacterial"/>
    <property type="match status" value="1"/>
</dbReference>
<dbReference type="Proteomes" id="UP001180531">
    <property type="component" value="Unassembled WGS sequence"/>
</dbReference>
<dbReference type="InterPro" id="IPR035940">
    <property type="entry name" value="CAP_sf"/>
</dbReference>
<feature type="signal peptide" evidence="1">
    <location>
        <begin position="1"/>
        <end position="33"/>
    </location>
</feature>
<sequence length="168" mass="17668">MRPRPAIHVLGLASLVLATVTAGGLARPPAAQAAPAQAGPRAALRQQVVTLVNARRHAAGCAPLRISPQLTAAAQKHSDDMAEEHFFSHTDPDGTGPGNRISAAGYRWDAYGENIARGQATPAAVMDAWMRSAGHRENILDCSFEEMGVGVATTSEGPFWTQDFGSRG</sequence>
<keyword evidence="4" id="KW-1185">Reference proteome</keyword>
<gene>
    <name evidence="3" type="ORF">RM609_05375</name>
</gene>
<protein>
    <submittedName>
        <fullName evidence="3">CAP domain-containing protein</fullName>
    </submittedName>
</protein>
<reference evidence="3" key="1">
    <citation type="submission" date="2024-05" db="EMBL/GenBank/DDBJ databases">
        <title>30 novel species of actinomycetes from the DSMZ collection.</title>
        <authorList>
            <person name="Nouioui I."/>
        </authorList>
    </citation>
    <scope>NUCLEOTIDE SEQUENCE</scope>
    <source>
        <strain evidence="3">DSM 40473</strain>
    </source>
</reference>
<name>A0ABU2SHR4_9ACTN</name>
<dbReference type="EMBL" id="JAVRFI010000002">
    <property type="protein sequence ID" value="MDT0448517.1"/>
    <property type="molecule type" value="Genomic_DNA"/>
</dbReference>
<dbReference type="PANTHER" id="PTHR31157">
    <property type="entry name" value="SCP DOMAIN-CONTAINING PROTEIN"/>
    <property type="match status" value="1"/>
</dbReference>
<feature type="domain" description="SCP" evidence="2">
    <location>
        <begin position="50"/>
        <end position="164"/>
    </location>
</feature>
<accession>A0ABU2SHR4</accession>
<dbReference type="SUPFAM" id="SSF55797">
    <property type="entry name" value="PR-1-like"/>
    <property type="match status" value="1"/>
</dbReference>
<evidence type="ECO:0000313" key="3">
    <source>
        <dbReference type="EMBL" id="MDT0448517.1"/>
    </source>
</evidence>
<dbReference type="Pfam" id="PF00188">
    <property type="entry name" value="CAP"/>
    <property type="match status" value="1"/>
</dbReference>
<dbReference type="RefSeq" id="WP_311608328.1">
    <property type="nucleotide sequence ID" value="NZ_JAVRFI010000002.1"/>
</dbReference>
<feature type="chain" id="PRO_5045255878" evidence="1">
    <location>
        <begin position="34"/>
        <end position="168"/>
    </location>
</feature>
<comment type="caution">
    <text evidence="3">The sequence shown here is derived from an EMBL/GenBank/DDBJ whole genome shotgun (WGS) entry which is preliminary data.</text>
</comment>
<keyword evidence="1" id="KW-0732">Signal</keyword>
<dbReference type="PANTHER" id="PTHR31157:SF1">
    <property type="entry name" value="SCP DOMAIN-CONTAINING PROTEIN"/>
    <property type="match status" value="1"/>
</dbReference>
<dbReference type="Gene3D" id="3.40.33.10">
    <property type="entry name" value="CAP"/>
    <property type="match status" value="1"/>
</dbReference>
<evidence type="ECO:0000313" key="4">
    <source>
        <dbReference type="Proteomes" id="UP001180531"/>
    </source>
</evidence>
<evidence type="ECO:0000259" key="2">
    <source>
        <dbReference type="Pfam" id="PF00188"/>
    </source>
</evidence>
<proteinExistence type="predicted"/>